<comment type="caution">
    <text evidence="3">The sequence shown here is derived from an EMBL/GenBank/DDBJ whole genome shotgun (WGS) entry which is preliminary data.</text>
</comment>
<feature type="compositionally biased region" description="Basic and acidic residues" evidence="1">
    <location>
        <begin position="162"/>
        <end position="178"/>
    </location>
</feature>
<reference evidence="3 4" key="1">
    <citation type="submission" date="2019-08" db="EMBL/GenBank/DDBJ databases">
        <title>A chromosome-level genome assembly, high-density linkage maps, and genome scans reveal the genomic architecture of hybrid incompatibilities underlying speciation via character displacement in darters (Percidae: Etheostominae).</title>
        <authorList>
            <person name="Moran R.L."/>
            <person name="Catchen J.M."/>
            <person name="Fuller R.C."/>
        </authorList>
    </citation>
    <scope>NUCLEOTIDE SEQUENCE [LARGE SCALE GENOMIC DNA]</scope>
    <source>
        <strain evidence="3">EspeVRDwgs_2016</strain>
        <tissue evidence="3">Muscle</tissue>
    </source>
</reference>
<evidence type="ECO:0000313" key="3">
    <source>
        <dbReference type="EMBL" id="KAA8593213.1"/>
    </source>
</evidence>
<feature type="signal peptide" evidence="2">
    <location>
        <begin position="1"/>
        <end position="20"/>
    </location>
</feature>
<proteinExistence type="predicted"/>
<evidence type="ECO:0000313" key="4">
    <source>
        <dbReference type="Proteomes" id="UP000327493"/>
    </source>
</evidence>
<feature type="region of interest" description="Disordered" evidence="1">
    <location>
        <begin position="205"/>
        <end position="242"/>
    </location>
</feature>
<organism evidence="3 4">
    <name type="scientific">Etheostoma spectabile</name>
    <name type="common">orangethroat darter</name>
    <dbReference type="NCBI Taxonomy" id="54343"/>
    <lineage>
        <taxon>Eukaryota</taxon>
        <taxon>Metazoa</taxon>
        <taxon>Chordata</taxon>
        <taxon>Craniata</taxon>
        <taxon>Vertebrata</taxon>
        <taxon>Euteleostomi</taxon>
        <taxon>Actinopterygii</taxon>
        <taxon>Neopterygii</taxon>
        <taxon>Teleostei</taxon>
        <taxon>Neoteleostei</taxon>
        <taxon>Acanthomorphata</taxon>
        <taxon>Eupercaria</taxon>
        <taxon>Perciformes</taxon>
        <taxon>Percoidei</taxon>
        <taxon>Percidae</taxon>
        <taxon>Etheostomatinae</taxon>
        <taxon>Etheostoma</taxon>
    </lineage>
</organism>
<feature type="compositionally biased region" description="Basic and acidic residues" evidence="1">
    <location>
        <begin position="102"/>
        <end position="118"/>
    </location>
</feature>
<dbReference type="AlphaFoldDB" id="A0A5J5DIW1"/>
<keyword evidence="2" id="KW-0732">Signal</keyword>
<evidence type="ECO:0000256" key="2">
    <source>
        <dbReference type="SAM" id="SignalP"/>
    </source>
</evidence>
<protein>
    <submittedName>
        <fullName evidence="3">Uncharacterized protein</fullName>
    </submittedName>
</protein>
<dbReference type="Proteomes" id="UP000327493">
    <property type="component" value="Chromosome 4"/>
</dbReference>
<name>A0A5J5DIW1_9PERO</name>
<feature type="chain" id="PRO_5023845825" evidence="2">
    <location>
        <begin position="21"/>
        <end position="375"/>
    </location>
</feature>
<sequence length="375" mass="41049">MNSCVVKLCIFLFLTEEQNSTVVIATVGQSVVLLNSTQQDIMAALEKHWCRLDNADVCQPNTVMGPENGPRGDFQIQDTNSSFFVKKHNFEELPVRPKKSSMKKEANPKRSSMKKETDYVRVKPGEGTWSLDANCLGDDKEISTSSDDAFEELPVRPKRSSVKKEAGPKRSSMKKETDYVRVKPGGGTWSLDAYDFLKDRNMHGLAGKGEVGYTSKTKTDKKQGEVGAQSSSGRRDNNEDDDDYEVNYTRQFQGMKQAQGTGGRAVGSGDLPCMTHAIMVRAELGKSAEEGGGARLVGEVGVLGAHWAGMRKVTNFDLAMRVLIRSTFFCFSFCSSGLRGVLSSTSRVLVQPLTVSDERSLAEVTPAPGLELPPP</sequence>
<gene>
    <name evidence="3" type="ORF">FQN60_009329</name>
</gene>
<feature type="region of interest" description="Disordered" evidence="1">
    <location>
        <begin position="95"/>
        <end position="118"/>
    </location>
</feature>
<accession>A0A5J5DIW1</accession>
<dbReference type="EMBL" id="VOFY01000004">
    <property type="protein sequence ID" value="KAA8593213.1"/>
    <property type="molecule type" value="Genomic_DNA"/>
</dbReference>
<keyword evidence="4" id="KW-1185">Reference proteome</keyword>
<feature type="region of interest" description="Disordered" evidence="1">
    <location>
        <begin position="140"/>
        <end position="178"/>
    </location>
</feature>
<evidence type="ECO:0000256" key="1">
    <source>
        <dbReference type="SAM" id="MobiDB-lite"/>
    </source>
</evidence>
<feature type="non-terminal residue" evidence="3">
    <location>
        <position position="375"/>
    </location>
</feature>